<comment type="caution">
    <text evidence="2">The sequence shown here is derived from an EMBL/GenBank/DDBJ whole genome shotgun (WGS) entry which is preliminary data.</text>
</comment>
<proteinExistence type="predicted"/>
<protein>
    <submittedName>
        <fullName evidence="2">Uncharacterized protein</fullName>
    </submittedName>
</protein>
<dbReference type="Proteomes" id="UP000681722">
    <property type="component" value="Unassembled WGS sequence"/>
</dbReference>
<feature type="compositionally biased region" description="Basic and acidic residues" evidence="1">
    <location>
        <begin position="7"/>
        <end position="29"/>
    </location>
</feature>
<dbReference type="AlphaFoldDB" id="A0A816BPP3"/>
<accession>A0A816BPP3</accession>
<evidence type="ECO:0000313" key="2">
    <source>
        <dbReference type="EMBL" id="CAF1612580.1"/>
    </source>
</evidence>
<sequence>APGKKTRGNDPKPPEAHIDATTDNLKTSD</sequence>
<evidence type="ECO:0000313" key="3">
    <source>
        <dbReference type="EMBL" id="CAF4496690.1"/>
    </source>
</evidence>
<feature type="non-terminal residue" evidence="2">
    <location>
        <position position="1"/>
    </location>
</feature>
<keyword evidence="4" id="KW-1185">Reference proteome</keyword>
<dbReference type="Proteomes" id="UP000663829">
    <property type="component" value="Unassembled WGS sequence"/>
</dbReference>
<organism evidence="2 4">
    <name type="scientific">Didymodactylos carnosus</name>
    <dbReference type="NCBI Taxonomy" id="1234261"/>
    <lineage>
        <taxon>Eukaryota</taxon>
        <taxon>Metazoa</taxon>
        <taxon>Spiralia</taxon>
        <taxon>Gnathifera</taxon>
        <taxon>Rotifera</taxon>
        <taxon>Eurotatoria</taxon>
        <taxon>Bdelloidea</taxon>
        <taxon>Philodinida</taxon>
        <taxon>Philodinidae</taxon>
        <taxon>Didymodactylos</taxon>
    </lineage>
</organism>
<evidence type="ECO:0000313" key="4">
    <source>
        <dbReference type="Proteomes" id="UP000663829"/>
    </source>
</evidence>
<dbReference type="EMBL" id="CAJNOQ010038450">
    <property type="protein sequence ID" value="CAF1612580.1"/>
    <property type="molecule type" value="Genomic_DNA"/>
</dbReference>
<gene>
    <name evidence="2" type="ORF">GPM918_LOCUS43190</name>
    <name evidence="3" type="ORF">SRO942_LOCUS44612</name>
</gene>
<evidence type="ECO:0000256" key="1">
    <source>
        <dbReference type="SAM" id="MobiDB-lite"/>
    </source>
</evidence>
<feature type="region of interest" description="Disordered" evidence="1">
    <location>
        <begin position="1"/>
        <end position="29"/>
    </location>
</feature>
<name>A0A816BPP3_9BILA</name>
<reference evidence="2" key="1">
    <citation type="submission" date="2021-02" db="EMBL/GenBank/DDBJ databases">
        <authorList>
            <person name="Nowell W R."/>
        </authorList>
    </citation>
    <scope>NUCLEOTIDE SEQUENCE</scope>
</reference>
<dbReference type="EMBL" id="CAJOBC010105263">
    <property type="protein sequence ID" value="CAF4496690.1"/>
    <property type="molecule type" value="Genomic_DNA"/>
</dbReference>